<organism evidence="2 3">
    <name type="scientific">Rhizophagus irregularis (strain DAOM 197198w)</name>
    <name type="common">Glomus intraradices</name>
    <dbReference type="NCBI Taxonomy" id="1432141"/>
    <lineage>
        <taxon>Eukaryota</taxon>
        <taxon>Fungi</taxon>
        <taxon>Fungi incertae sedis</taxon>
        <taxon>Mucoromycota</taxon>
        <taxon>Glomeromycotina</taxon>
        <taxon>Glomeromycetes</taxon>
        <taxon>Glomerales</taxon>
        <taxon>Glomeraceae</taxon>
        <taxon>Rhizophagus</taxon>
    </lineage>
</organism>
<keyword evidence="3" id="KW-1185">Reference proteome</keyword>
<dbReference type="InterPro" id="IPR011705">
    <property type="entry name" value="BACK"/>
</dbReference>
<dbReference type="AlphaFoldDB" id="A0A015KAN0"/>
<proteinExistence type="predicted"/>
<evidence type="ECO:0000313" key="2">
    <source>
        <dbReference type="EMBL" id="EXX64509.1"/>
    </source>
</evidence>
<feature type="domain" description="TLDc" evidence="1">
    <location>
        <begin position="164"/>
        <end position="330"/>
    </location>
</feature>
<sequence length="330" mass="38429">MEQNFDLIYRTSFENDSFLELQKYCTDFISKEPNKILNSPRFTSVPEILLVTIIKNDNHQMSETQVWERVIKWGLAQNPELPSDPTSLSKVDFNTLKNTLQKCIPLIKFRNLTSKEFLKKVKPYKKILPKELYNDLLEYFLDNDNEPIKKSESQIVKEIIIDSKIITNQQAVLISKWTDKLETTEKSYEFKLLYRDSHNDIGFFGSLFRFKKCQNACNNQFRTVTIYKMRDSDEILGGYNPIEWKFDGSYGITNDSFIFSFKNSDIILSRVRNEKDAICNGFTEGPSFGNGDLRATNGSIIQCHKESYEKPIRNTDDCDVIGEIEIFQVV</sequence>
<comment type="caution">
    <text evidence="2">The sequence shown here is derived from an EMBL/GenBank/DDBJ whole genome shotgun (WGS) entry which is preliminary data.</text>
</comment>
<dbReference type="Proteomes" id="UP000022910">
    <property type="component" value="Unassembled WGS sequence"/>
</dbReference>
<dbReference type="Pfam" id="PF07534">
    <property type="entry name" value="TLD"/>
    <property type="match status" value="1"/>
</dbReference>
<gene>
    <name evidence="2" type="ORF">RirG_142010</name>
</gene>
<dbReference type="PROSITE" id="PS51886">
    <property type="entry name" value="TLDC"/>
    <property type="match status" value="1"/>
</dbReference>
<reference evidence="2 3" key="1">
    <citation type="submission" date="2014-02" db="EMBL/GenBank/DDBJ databases">
        <title>Single nucleus genome sequencing reveals high similarity among nuclei of an endomycorrhizal fungus.</title>
        <authorList>
            <person name="Lin K."/>
            <person name="Geurts R."/>
            <person name="Zhang Z."/>
            <person name="Limpens E."/>
            <person name="Saunders D.G."/>
            <person name="Mu D."/>
            <person name="Pang E."/>
            <person name="Cao H."/>
            <person name="Cha H."/>
            <person name="Lin T."/>
            <person name="Zhou Q."/>
            <person name="Shang Y."/>
            <person name="Li Y."/>
            <person name="Ivanov S."/>
            <person name="Sharma T."/>
            <person name="Velzen R.V."/>
            <person name="Ruijter N.D."/>
            <person name="Aanen D.K."/>
            <person name="Win J."/>
            <person name="Kamoun S."/>
            <person name="Bisseling T."/>
            <person name="Huang S."/>
        </authorList>
    </citation>
    <scope>NUCLEOTIDE SEQUENCE [LARGE SCALE GENOMIC DNA]</scope>
    <source>
        <strain evidence="3">DAOM197198w</strain>
    </source>
</reference>
<dbReference type="EMBL" id="JEMT01023108">
    <property type="protein sequence ID" value="EXX64509.1"/>
    <property type="molecule type" value="Genomic_DNA"/>
</dbReference>
<dbReference type="HOGENOM" id="CLU_021542_0_0_1"/>
<dbReference type="InterPro" id="IPR006571">
    <property type="entry name" value="TLDc_dom"/>
</dbReference>
<protein>
    <recommendedName>
        <fullName evidence="1">TLDc domain-containing protein</fullName>
    </recommendedName>
</protein>
<dbReference type="PANTHER" id="PTHR45774:SF3">
    <property type="entry name" value="BTB (POZ) DOMAIN-CONTAINING 2B-RELATED"/>
    <property type="match status" value="1"/>
</dbReference>
<evidence type="ECO:0000313" key="3">
    <source>
        <dbReference type="Proteomes" id="UP000022910"/>
    </source>
</evidence>
<dbReference type="Gene3D" id="1.25.40.420">
    <property type="match status" value="1"/>
</dbReference>
<evidence type="ECO:0000259" key="1">
    <source>
        <dbReference type="PROSITE" id="PS51886"/>
    </source>
</evidence>
<name>A0A015KAN0_RHIIW</name>
<accession>A0A015KAN0</accession>
<dbReference type="PANTHER" id="PTHR45774">
    <property type="entry name" value="BTB/POZ DOMAIN-CONTAINING"/>
    <property type="match status" value="1"/>
</dbReference>
<dbReference type="Pfam" id="PF07707">
    <property type="entry name" value="BACK"/>
    <property type="match status" value="1"/>
</dbReference>